<evidence type="ECO:0000313" key="2">
    <source>
        <dbReference type="Proteomes" id="UP000182444"/>
    </source>
</evidence>
<dbReference type="VEuPathDB" id="FungiDB:YALI1_C18100g"/>
<proteinExistence type="predicted"/>
<evidence type="ECO:0000313" key="1">
    <source>
        <dbReference type="EMBL" id="AOW02783.1"/>
    </source>
</evidence>
<accession>A0A1D8NAY5</accession>
<dbReference type="Proteomes" id="UP000182444">
    <property type="component" value="Chromosome 1C"/>
</dbReference>
<dbReference type="EMBL" id="CP017555">
    <property type="protein sequence ID" value="AOW02783.1"/>
    <property type="molecule type" value="Genomic_DNA"/>
</dbReference>
<protein>
    <submittedName>
        <fullName evidence="1">Uncharacterized protein</fullName>
    </submittedName>
</protein>
<gene>
    <name evidence="1" type="ORF">YALI1_C18100g</name>
</gene>
<organism evidence="1 2">
    <name type="scientific">Yarrowia lipolytica</name>
    <name type="common">Candida lipolytica</name>
    <dbReference type="NCBI Taxonomy" id="4952"/>
    <lineage>
        <taxon>Eukaryota</taxon>
        <taxon>Fungi</taxon>
        <taxon>Dikarya</taxon>
        <taxon>Ascomycota</taxon>
        <taxon>Saccharomycotina</taxon>
        <taxon>Dipodascomycetes</taxon>
        <taxon>Dipodascales</taxon>
        <taxon>Dipodascales incertae sedis</taxon>
        <taxon>Yarrowia</taxon>
    </lineage>
</organism>
<dbReference type="AlphaFoldDB" id="A0A1D8NAY5"/>
<sequence length="78" mass="9258">MLHDRHGVYSLHDLHGVSQLDIRWGMRWDILLSHSVDRYIILNTPSHVLSKALLRPHLQPFEPESKCRRSLFITFEQL</sequence>
<dbReference type="RefSeq" id="XP_068138447.1">
    <property type="nucleotide sequence ID" value="XM_068282346.1"/>
</dbReference>
<reference evidence="1 2" key="1">
    <citation type="journal article" date="2016" name="PLoS ONE">
        <title>Sequence Assembly of Yarrowia lipolytica Strain W29/CLIB89 Shows Transposable Element Diversity.</title>
        <authorList>
            <person name="Magnan C."/>
            <person name="Yu J."/>
            <person name="Chang I."/>
            <person name="Jahn E."/>
            <person name="Kanomata Y."/>
            <person name="Wu J."/>
            <person name="Zeller M."/>
            <person name="Oakes M."/>
            <person name="Baldi P."/>
            <person name="Sandmeyer S."/>
        </authorList>
    </citation>
    <scope>NUCLEOTIDE SEQUENCE [LARGE SCALE GENOMIC DNA]</scope>
    <source>
        <strain evidence="2">CLIB89(W29)</strain>
    </source>
</reference>
<name>A0A1D8NAY5_YARLL</name>
<dbReference type="GeneID" id="94582978"/>